<organism evidence="2 3">
    <name type="scientific">Desulfovibrio piger ATCC 29098</name>
    <dbReference type="NCBI Taxonomy" id="411464"/>
    <lineage>
        <taxon>Bacteria</taxon>
        <taxon>Pseudomonadati</taxon>
        <taxon>Thermodesulfobacteriota</taxon>
        <taxon>Desulfovibrionia</taxon>
        <taxon>Desulfovibrionales</taxon>
        <taxon>Desulfovibrionaceae</taxon>
        <taxon>Desulfovibrio</taxon>
    </lineage>
</organism>
<dbReference type="Proteomes" id="UP000003676">
    <property type="component" value="Unassembled WGS sequence"/>
</dbReference>
<dbReference type="HOGENOM" id="CLU_3232719_0_0_7"/>
<name>B6WU41_9BACT</name>
<protein>
    <submittedName>
        <fullName evidence="2">Uncharacterized protein</fullName>
    </submittedName>
</protein>
<evidence type="ECO:0000313" key="3">
    <source>
        <dbReference type="Proteomes" id="UP000003676"/>
    </source>
</evidence>
<dbReference type="EMBL" id="ABXU01000040">
    <property type="protein sequence ID" value="EEB33537.1"/>
    <property type="molecule type" value="Genomic_DNA"/>
</dbReference>
<dbReference type="AlphaFoldDB" id="B6WU41"/>
<evidence type="ECO:0000256" key="1">
    <source>
        <dbReference type="SAM" id="MobiDB-lite"/>
    </source>
</evidence>
<gene>
    <name evidence="2" type="ORF">DESPIG_01599</name>
</gene>
<feature type="region of interest" description="Disordered" evidence="1">
    <location>
        <begin position="1"/>
        <end position="43"/>
    </location>
</feature>
<comment type="caution">
    <text evidence="2">The sequence shown here is derived from an EMBL/GenBank/DDBJ whole genome shotgun (WGS) entry which is preliminary data.</text>
</comment>
<sequence>MGQGLEKRRHTAEKGGIIRKGTSHPGMGPVLSGAASILAQPGE</sequence>
<evidence type="ECO:0000313" key="2">
    <source>
        <dbReference type="EMBL" id="EEB33537.1"/>
    </source>
</evidence>
<reference evidence="2 3" key="1">
    <citation type="submission" date="2008-10" db="EMBL/GenBank/DDBJ databases">
        <title>Draft genome sequence of Desulvovibrio piger (ATCC 29098).</title>
        <authorList>
            <person name="Sudarsanam P."/>
            <person name="Ley R."/>
            <person name="Guruge J."/>
            <person name="Turnbaugh P.J."/>
            <person name="Mahowald M."/>
            <person name="Liep D."/>
            <person name="Gordon J."/>
        </authorList>
    </citation>
    <scope>NUCLEOTIDE SEQUENCE [LARGE SCALE GENOMIC DNA]</scope>
    <source>
        <strain evidence="2 3">ATCC 29098</strain>
    </source>
</reference>
<reference evidence="2 3" key="2">
    <citation type="submission" date="2008-10" db="EMBL/GenBank/DDBJ databases">
        <authorList>
            <person name="Fulton L."/>
            <person name="Clifton S."/>
            <person name="Fulton B."/>
            <person name="Xu J."/>
            <person name="Minx P."/>
            <person name="Pepin K.H."/>
            <person name="Johnson M."/>
            <person name="Bhonagiri V."/>
            <person name="Nash W.E."/>
            <person name="Mardis E.R."/>
            <person name="Wilson R.K."/>
        </authorList>
    </citation>
    <scope>NUCLEOTIDE SEQUENCE [LARGE SCALE GENOMIC DNA]</scope>
    <source>
        <strain evidence="2 3">ATCC 29098</strain>
    </source>
</reference>
<accession>B6WU41</accession>
<proteinExistence type="predicted"/>